<dbReference type="PANTHER" id="PTHR43298:SF2">
    <property type="entry name" value="FMN_FAD EXPORTER YEEO-RELATED"/>
    <property type="match status" value="1"/>
</dbReference>
<protein>
    <recommendedName>
        <fullName evidence="5">MATE family efflux transporter</fullName>
    </recommendedName>
</protein>
<gene>
    <name evidence="4" type="ORF">LCGC14_1658080</name>
</gene>
<evidence type="ECO:0000313" key="4">
    <source>
        <dbReference type="EMBL" id="KKM19196.1"/>
    </source>
</evidence>
<dbReference type="AlphaFoldDB" id="A0A0F9HUX0"/>
<feature type="transmembrane region" description="Helical" evidence="3">
    <location>
        <begin position="7"/>
        <end position="26"/>
    </location>
</feature>
<sequence length="190" mass="19953">ARRRVHAAILIAVGYMGLCGVVFYVFRHSLIGVFARAGGNAGVSPAESAEMIRIGAQVLICAAVFQTFDAVGIVFIGALRGAGDTLWPMLVTFGSSWGVIVGGGVAAIAFLPQLTSIGPWMAASLYVIMIGPLMWCRFEFGAWRNIDLLGRRPAAPAVSAAPLPIVGPTSSAEAANQSEPAQQLREHTDD</sequence>
<dbReference type="PANTHER" id="PTHR43298">
    <property type="entry name" value="MULTIDRUG RESISTANCE PROTEIN NORM-RELATED"/>
    <property type="match status" value="1"/>
</dbReference>
<evidence type="ECO:0008006" key="5">
    <source>
        <dbReference type="Google" id="ProtNLM"/>
    </source>
</evidence>
<dbReference type="EMBL" id="LAZR01014044">
    <property type="protein sequence ID" value="KKM19196.1"/>
    <property type="molecule type" value="Genomic_DNA"/>
</dbReference>
<feature type="transmembrane region" description="Helical" evidence="3">
    <location>
        <begin position="54"/>
        <end position="79"/>
    </location>
</feature>
<dbReference type="GO" id="GO:0042910">
    <property type="term" value="F:xenobiotic transmembrane transporter activity"/>
    <property type="evidence" value="ECO:0007669"/>
    <property type="project" value="InterPro"/>
</dbReference>
<dbReference type="Pfam" id="PF01554">
    <property type="entry name" value="MatE"/>
    <property type="match status" value="1"/>
</dbReference>
<accession>A0A0F9HUX0</accession>
<organism evidence="4">
    <name type="scientific">marine sediment metagenome</name>
    <dbReference type="NCBI Taxonomy" id="412755"/>
    <lineage>
        <taxon>unclassified sequences</taxon>
        <taxon>metagenomes</taxon>
        <taxon>ecological metagenomes</taxon>
    </lineage>
</organism>
<evidence type="ECO:0000256" key="3">
    <source>
        <dbReference type="SAM" id="Phobius"/>
    </source>
</evidence>
<evidence type="ECO:0000256" key="2">
    <source>
        <dbReference type="SAM" id="MobiDB-lite"/>
    </source>
</evidence>
<comment type="caution">
    <text evidence="4">The sequence shown here is derived from an EMBL/GenBank/DDBJ whole genome shotgun (WGS) entry which is preliminary data.</text>
</comment>
<feature type="compositionally biased region" description="Polar residues" evidence="2">
    <location>
        <begin position="168"/>
        <end position="181"/>
    </location>
</feature>
<keyword evidence="3" id="KW-0812">Transmembrane</keyword>
<feature type="non-terminal residue" evidence="4">
    <location>
        <position position="1"/>
    </location>
</feature>
<reference evidence="4" key="1">
    <citation type="journal article" date="2015" name="Nature">
        <title>Complex archaea that bridge the gap between prokaryotes and eukaryotes.</title>
        <authorList>
            <person name="Spang A."/>
            <person name="Saw J.H."/>
            <person name="Jorgensen S.L."/>
            <person name="Zaremba-Niedzwiedzka K."/>
            <person name="Martijn J."/>
            <person name="Lind A.E."/>
            <person name="van Eijk R."/>
            <person name="Schleper C."/>
            <person name="Guy L."/>
            <person name="Ettema T.J."/>
        </authorList>
    </citation>
    <scope>NUCLEOTIDE SEQUENCE</scope>
</reference>
<dbReference type="GO" id="GO:0015297">
    <property type="term" value="F:antiporter activity"/>
    <property type="evidence" value="ECO:0007669"/>
    <property type="project" value="InterPro"/>
</dbReference>
<dbReference type="InterPro" id="IPR050222">
    <property type="entry name" value="MATE_MdtK"/>
</dbReference>
<dbReference type="InterPro" id="IPR002528">
    <property type="entry name" value="MATE_fam"/>
</dbReference>
<feature type="transmembrane region" description="Helical" evidence="3">
    <location>
        <begin position="86"/>
        <end position="111"/>
    </location>
</feature>
<name>A0A0F9HUX0_9ZZZZ</name>
<dbReference type="GO" id="GO:0005886">
    <property type="term" value="C:plasma membrane"/>
    <property type="evidence" value="ECO:0007669"/>
    <property type="project" value="TreeGrafter"/>
</dbReference>
<feature type="transmembrane region" description="Helical" evidence="3">
    <location>
        <begin position="117"/>
        <end position="136"/>
    </location>
</feature>
<evidence type="ECO:0000256" key="1">
    <source>
        <dbReference type="ARBA" id="ARBA00022448"/>
    </source>
</evidence>
<keyword evidence="3" id="KW-1133">Transmembrane helix</keyword>
<feature type="region of interest" description="Disordered" evidence="2">
    <location>
        <begin position="168"/>
        <end position="190"/>
    </location>
</feature>
<keyword evidence="3" id="KW-0472">Membrane</keyword>
<proteinExistence type="predicted"/>
<keyword evidence="1" id="KW-0813">Transport</keyword>